<evidence type="ECO:0000313" key="3">
    <source>
        <dbReference type="Proteomes" id="UP000053424"/>
    </source>
</evidence>
<keyword evidence="3" id="KW-1185">Reference proteome</keyword>
<evidence type="ECO:0000256" key="1">
    <source>
        <dbReference type="SAM" id="MobiDB-lite"/>
    </source>
</evidence>
<evidence type="ECO:0000313" key="2">
    <source>
        <dbReference type="EMBL" id="KIM41914.1"/>
    </source>
</evidence>
<dbReference type="EMBL" id="KN831779">
    <property type="protein sequence ID" value="KIM41914.1"/>
    <property type="molecule type" value="Genomic_DNA"/>
</dbReference>
<sequence>MPGPSNSRKNKGKSRGKGSKRPSGNLARQAPVDQPAAVHKHPSPSSTPSLPSSPSLRTPSPLDKEIVNSFEGFSLEAHIPQKVEQVMFQPPFIHDPGNGPRVRDARIFMSSFFAKPAALDDPLCAEFAQEEVRQMLSTVLPEETALILWYNKSRAESRICPACQRLYRLGDHLPDLIDEESTEDKPPSPQLLREQKISGLCSPVCFIMASFNFPSVIKSAWGRMGDEMDDTTWDLLNDPVDGDTTSDTSRTLGMLVRMTRLHDLGLAQLCFDAEEASMLEMADEQLEVESS</sequence>
<feature type="region of interest" description="Disordered" evidence="1">
    <location>
        <begin position="1"/>
        <end position="62"/>
    </location>
</feature>
<organism evidence="2 3">
    <name type="scientific">Hebeloma cylindrosporum</name>
    <dbReference type="NCBI Taxonomy" id="76867"/>
    <lineage>
        <taxon>Eukaryota</taxon>
        <taxon>Fungi</taxon>
        <taxon>Dikarya</taxon>
        <taxon>Basidiomycota</taxon>
        <taxon>Agaricomycotina</taxon>
        <taxon>Agaricomycetes</taxon>
        <taxon>Agaricomycetidae</taxon>
        <taxon>Agaricales</taxon>
        <taxon>Agaricineae</taxon>
        <taxon>Hymenogastraceae</taxon>
        <taxon>Hebeloma</taxon>
    </lineage>
</organism>
<protein>
    <submittedName>
        <fullName evidence="2">Uncharacterized protein</fullName>
    </submittedName>
</protein>
<dbReference type="OrthoDB" id="3153997at2759"/>
<reference evidence="2 3" key="1">
    <citation type="submission" date="2014-04" db="EMBL/GenBank/DDBJ databases">
        <authorList>
            <consortium name="DOE Joint Genome Institute"/>
            <person name="Kuo A."/>
            <person name="Gay G."/>
            <person name="Dore J."/>
            <person name="Kohler A."/>
            <person name="Nagy L.G."/>
            <person name="Floudas D."/>
            <person name="Copeland A."/>
            <person name="Barry K.W."/>
            <person name="Cichocki N."/>
            <person name="Veneault-Fourrey C."/>
            <person name="LaButti K."/>
            <person name="Lindquist E.A."/>
            <person name="Lipzen A."/>
            <person name="Lundell T."/>
            <person name="Morin E."/>
            <person name="Murat C."/>
            <person name="Sun H."/>
            <person name="Tunlid A."/>
            <person name="Henrissat B."/>
            <person name="Grigoriev I.V."/>
            <person name="Hibbett D.S."/>
            <person name="Martin F."/>
            <person name="Nordberg H.P."/>
            <person name="Cantor M.N."/>
            <person name="Hua S.X."/>
        </authorList>
    </citation>
    <scope>NUCLEOTIDE SEQUENCE [LARGE SCALE GENOMIC DNA]</scope>
    <source>
        <strain evidence="3">h7</strain>
    </source>
</reference>
<dbReference type="AlphaFoldDB" id="A0A0C3CCD4"/>
<name>A0A0C3CCD4_HEBCY</name>
<dbReference type="Proteomes" id="UP000053424">
    <property type="component" value="Unassembled WGS sequence"/>
</dbReference>
<feature type="compositionally biased region" description="Basic residues" evidence="1">
    <location>
        <begin position="8"/>
        <end position="20"/>
    </location>
</feature>
<accession>A0A0C3CCD4</accession>
<proteinExistence type="predicted"/>
<feature type="compositionally biased region" description="Low complexity" evidence="1">
    <location>
        <begin position="43"/>
        <end position="61"/>
    </location>
</feature>
<gene>
    <name evidence="2" type="ORF">M413DRAFT_445121</name>
</gene>
<reference evidence="3" key="2">
    <citation type="submission" date="2015-01" db="EMBL/GenBank/DDBJ databases">
        <title>Evolutionary Origins and Diversification of the Mycorrhizal Mutualists.</title>
        <authorList>
            <consortium name="DOE Joint Genome Institute"/>
            <consortium name="Mycorrhizal Genomics Consortium"/>
            <person name="Kohler A."/>
            <person name="Kuo A."/>
            <person name="Nagy L.G."/>
            <person name="Floudas D."/>
            <person name="Copeland A."/>
            <person name="Barry K.W."/>
            <person name="Cichocki N."/>
            <person name="Veneault-Fourrey C."/>
            <person name="LaButti K."/>
            <person name="Lindquist E.A."/>
            <person name="Lipzen A."/>
            <person name="Lundell T."/>
            <person name="Morin E."/>
            <person name="Murat C."/>
            <person name="Riley R."/>
            <person name="Ohm R."/>
            <person name="Sun H."/>
            <person name="Tunlid A."/>
            <person name="Henrissat B."/>
            <person name="Grigoriev I.V."/>
            <person name="Hibbett D.S."/>
            <person name="Martin F."/>
        </authorList>
    </citation>
    <scope>NUCLEOTIDE SEQUENCE [LARGE SCALE GENOMIC DNA]</scope>
    <source>
        <strain evidence="3">h7</strain>
    </source>
</reference>
<dbReference type="STRING" id="686832.A0A0C3CCD4"/>
<dbReference type="HOGENOM" id="CLU_046011_0_0_1"/>